<evidence type="ECO:0000313" key="5">
    <source>
        <dbReference type="EMBL" id="KAJ8297523.1"/>
    </source>
</evidence>
<gene>
    <name evidence="5" type="ORF">KUTeg_024054</name>
</gene>
<evidence type="ECO:0000256" key="2">
    <source>
        <dbReference type="ARBA" id="ARBA00022801"/>
    </source>
</evidence>
<dbReference type="EMBL" id="JARBDR010000923">
    <property type="protein sequence ID" value="KAJ8297523.1"/>
    <property type="molecule type" value="Genomic_DNA"/>
</dbReference>
<proteinExistence type="inferred from homology"/>
<sequence length="619" mass="71852">MSFHLLKQTEITPTLVQLVTMSRDDILNDIQAKVEEKNLPQLLKRNFVSVNTDEDADVDSVVRIMQWNMLAQALSGDNFIRCPPEALVWDIRKLRVLEEILRFNPSLICLEEVDHFSYIEECLRPLGYAGLFLPKPHSVCLRFENNNGPDGCALFYLKEKYELLQNEDIFLKNDGISTNQVALLCKFHLKSCNSKKSNSGQDFFLAVTHLKAKEGKKDLNKETYLLKELFDKCGTLPLIICGDFNAESDEKVYQAFSNSPLGLCSAYTSLTDDKTEPPYTTWKVRQGRDGDIDKCRTIDYMWYRKDKAKVIRLLNFPTVEEIGYTRLPSFSYPSDHLSLVCDIKVYQLCILFLILCKATCTFKSKLKKIDFVLIQGSSVLIFMKKKHRDQPQNDLKSNHFVFQKTVFESAKFCCIFMVIANSNNLPPFPFCFCFRSLQAFQNLPSKSLYIDKLPVANYFHYSSQNINIYSTLCIEFTCYMNDVKYTTSNIFIICFYDYWNVLHYINLELGLSPLLSFESTFYGKISGSDRFFLFIYKIRLGIPIEPVSESVTPCFSFPFSLLSRIFIINSDFKRPVMDSSFGRQVFKSLRIYISVISYNQPRYDRRDSKLTEFTCFKIY</sequence>
<dbReference type="InterPro" id="IPR050410">
    <property type="entry name" value="CCR4/nocturin_mRNA_transcr"/>
</dbReference>
<dbReference type="Pfam" id="PF03372">
    <property type="entry name" value="Exo_endo_phos"/>
    <property type="match status" value="1"/>
</dbReference>
<name>A0ABQ9E2L6_TEGGR</name>
<feature type="non-terminal residue" evidence="5">
    <location>
        <position position="619"/>
    </location>
</feature>
<dbReference type="InterPro" id="IPR036691">
    <property type="entry name" value="Endo/exonu/phosph_ase_sf"/>
</dbReference>
<organism evidence="5 6">
    <name type="scientific">Tegillarca granosa</name>
    <name type="common">Malaysian cockle</name>
    <name type="synonym">Anadara granosa</name>
    <dbReference type="NCBI Taxonomy" id="220873"/>
    <lineage>
        <taxon>Eukaryota</taxon>
        <taxon>Metazoa</taxon>
        <taxon>Spiralia</taxon>
        <taxon>Lophotrochozoa</taxon>
        <taxon>Mollusca</taxon>
        <taxon>Bivalvia</taxon>
        <taxon>Autobranchia</taxon>
        <taxon>Pteriomorphia</taxon>
        <taxon>Arcoida</taxon>
        <taxon>Arcoidea</taxon>
        <taxon>Arcidae</taxon>
        <taxon>Tegillarca</taxon>
    </lineage>
</organism>
<dbReference type="PANTHER" id="PTHR12121">
    <property type="entry name" value="CARBON CATABOLITE REPRESSOR PROTEIN 4"/>
    <property type="match status" value="1"/>
</dbReference>
<accession>A0ABQ9E2L6</accession>
<evidence type="ECO:0000256" key="1">
    <source>
        <dbReference type="ARBA" id="ARBA00010774"/>
    </source>
</evidence>
<dbReference type="Proteomes" id="UP001217089">
    <property type="component" value="Unassembled WGS sequence"/>
</dbReference>
<feature type="domain" description="Endonuclease/exonuclease/phosphatase" evidence="4">
    <location>
        <begin position="65"/>
        <end position="336"/>
    </location>
</feature>
<keyword evidence="2" id="KW-0378">Hydrolase</keyword>
<keyword evidence="6" id="KW-1185">Reference proteome</keyword>
<dbReference type="SUPFAM" id="SSF56219">
    <property type="entry name" value="DNase I-like"/>
    <property type="match status" value="1"/>
</dbReference>
<dbReference type="Gene3D" id="3.60.10.10">
    <property type="entry name" value="Endonuclease/exonuclease/phosphatase"/>
    <property type="match status" value="1"/>
</dbReference>
<comment type="similarity">
    <text evidence="1">Belongs to the CCR4/nocturin family.</text>
</comment>
<comment type="caution">
    <text evidence="5">The sequence shown here is derived from an EMBL/GenBank/DDBJ whole genome shotgun (WGS) entry which is preliminary data.</text>
</comment>
<dbReference type="PANTHER" id="PTHR12121:SF45">
    <property type="entry name" value="NOCTURNIN"/>
    <property type="match status" value="1"/>
</dbReference>
<reference evidence="5 6" key="1">
    <citation type="submission" date="2022-12" db="EMBL/GenBank/DDBJ databases">
        <title>Chromosome-level genome of Tegillarca granosa.</title>
        <authorList>
            <person name="Kim J."/>
        </authorList>
    </citation>
    <scope>NUCLEOTIDE SEQUENCE [LARGE SCALE GENOMIC DNA]</scope>
    <source>
        <strain evidence="5">Teg-2019</strain>
        <tissue evidence="5">Adductor muscle</tissue>
    </source>
</reference>
<protein>
    <recommendedName>
        <fullName evidence="3">Nocturnin</fullName>
    </recommendedName>
</protein>
<evidence type="ECO:0000313" key="6">
    <source>
        <dbReference type="Proteomes" id="UP001217089"/>
    </source>
</evidence>
<evidence type="ECO:0000259" key="4">
    <source>
        <dbReference type="Pfam" id="PF03372"/>
    </source>
</evidence>
<evidence type="ECO:0000256" key="3">
    <source>
        <dbReference type="ARBA" id="ARBA00023807"/>
    </source>
</evidence>
<dbReference type="InterPro" id="IPR005135">
    <property type="entry name" value="Endo/exonuclease/phosphatase"/>
</dbReference>